<keyword evidence="5" id="KW-1185">Reference proteome</keyword>
<gene>
    <name evidence="4" type="ORF">GL4_2738</name>
</gene>
<dbReference type="STRING" id="1384459.GL4_2738"/>
<dbReference type="Pfam" id="PF13709">
    <property type="entry name" value="DUF4159"/>
    <property type="match status" value="1"/>
</dbReference>
<dbReference type="EMBL" id="AP014648">
    <property type="protein sequence ID" value="BAQ18172.1"/>
    <property type="molecule type" value="Genomic_DNA"/>
</dbReference>
<dbReference type="RefSeq" id="WP_045368221.1">
    <property type="nucleotide sequence ID" value="NZ_AP014648.1"/>
</dbReference>
<feature type="transmembrane region" description="Helical" evidence="1">
    <location>
        <begin position="12"/>
        <end position="28"/>
    </location>
</feature>
<name>A0A0A8K6K7_9HYPH</name>
<dbReference type="InterPro" id="IPR024163">
    <property type="entry name" value="Aerotolerance_reg_N"/>
</dbReference>
<dbReference type="SUPFAM" id="SSF52317">
    <property type="entry name" value="Class I glutamine amidotransferase-like"/>
    <property type="match status" value="1"/>
</dbReference>
<dbReference type="Pfam" id="PF07584">
    <property type="entry name" value="BatA"/>
    <property type="match status" value="1"/>
</dbReference>
<feature type="transmembrane region" description="Helical" evidence="1">
    <location>
        <begin position="641"/>
        <end position="660"/>
    </location>
</feature>
<dbReference type="InterPro" id="IPR025297">
    <property type="entry name" value="DUF4159"/>
</dbReference>
<dbReference type="Gene3D" id="3.40.50.880">
    <property type="match status" value="1"/>
</dbReference>
<keyword evidence="1" id="KW-0812">Transmembrane</keyword>
<sequence>MMTLGPIGFMQPWILLALAALPAIWWLLRFTPPSPKVVEFPPTRLLAELKPTEETPARSPWWLTLMRMLLAALLILALARPVINPDEGRFTGEGTMLLVVDNGWASAAYWNARREAIEAAIDRADRGDRNVLIVPTASIDEIGEALPADAVRERIAGLVPQPFAPDRDAVTATMKEALKETSGYSVIWLSDGLDYGHAEDFAAWLGKLADGGSLTVLKPSPQETPLGLGHARAEGGTLAGRIVAGAEGPISGTVRALTARGEPLGEAPFTIKRGETEAVAPFDLPLEIRNQVARLQIRGQRSASAVHLLDAQSQWHRVGIVSGESQEEAQPLLSPLYYVERALSPYADVIIPTEANVATAINDLIDKQRVSTIVLADIGRLTPATQEELEAWLDKGGVLIRFAGPRLEQGGDELLPVALRRGGRSLGGALSWGTPQPLSPFEDKSPFYGLDVPEDIRVNRQVLADPAVTMDAEIWATLTDGTPLVTAKRQGDGWVVLFHVTANSDWSNLPLAGLFVQMLRQTIALGPSQILSSSDEGDGTADTAADAPRRAATTALAPVQTLDGFGQLVPPPLNASPIAPDQFAKTVAGPEHPPGYYGPSGQARALNIVKTDTEFVPLPDVAGANTVGFYTLKKPFALEPWLYLAALGLFALDILAVLALSTGLGFRRPHRATAALIFAMLLAAAATAPRPVQAADTDTVETAAKSDADAEEFALNATLKTRLAYVLTGDSRIDRTSQDGLMGLSKVLGARTALEPGAPMGVDIDNDDLSFFPVLYWPVREDAEPLSDETLAKVDAYMKQGGMIVFDTRDQERVAYGGSQGKALTRLIGRLDLPALEPVPANHVLTRSFYLMNSFPGRWDGGSLWVEAEPANEAERDARARRTDGVSSVVVTSNDFASAWALDDSNRPLYPVVPGGELQREMSFRAGVNLVMYALTGNYKADQVHVPALLERLGQ</sequence>
<dbReference type="CDD" id="cd03143">
    <property type="entry name" value="A4_beta-galactosidase_middle_domain"/>
    <property type="match status" value="1"/>
</dbReference>
<proteinExistence type="predicted"/>
<feature type="domain" description="Aerotolerance regulator N-terminal" evidence="2">
    <location>
        <begin position="7"/>
        <end position="81"/>
    </location>
</feature>
<dbReference type="PANTHER" id="PTHR37464:SF1">
    <property type="entry name" value="BLL2463 PROTEIN"/>
    <property type="match status" value="1"/>
</dbReference>
<evidence type="ECO:0000313" key="4">
    <source>
        <dbReference type="EMBL" id="BAQ18172.1"/>
    </source>
</evidence>
<dbReference type="Gene3D" id="3.40.50.12140">
    <property type="entry name" value="Domain of unknown function DUF4159"/>
    <property type="match status" value="1"/>
</dbReference>
<organism evidence="4 5">
    <name type="scientific">Methyloceanibacter caenitepidi</name>
    <dbReference type="NCBI Taxonomy" id="1384459"/>
    <lineage>
        <taxon>Bacteria</taxon>
        <taxon>Pseudomonadati</taxon>
        <taxon>Pseudomonadota</taxon>
        <taxon>Alphaproteobacteria</taxon>
        <taxon>Hyphomicrobiales</taxon>
        <taxon>Hyphomicrobiaceae</taxon>
        <taxon>Methyloceanibacter</taxon>
    </lineage>
</organism>
<protein>
    <submittedName>
        <fullName evidence="4">Membrane protein, putative</fullName>
    </submittedName>
</protein>
<dbReference type="AlphaFoldDB" id="A0A0A8K6K7"/>
<accession>A0A0A8K6K7</accession>
<evidence type="ECO:0000256" key="1">
    <source>
        <dbReference type="SAM" id="Phobius"/>
    </source>
</evidence>
<dbReference type="KEGG" id="mcg:GL4_2738"/>
<dbReference type="NCBIfam" id="TIGR02226">
    <property type="entry name" value="two_anch"/>
    <property type="match status" value="1"/>
</dbReference>
<evidence type="ECO:0000259" key="2">
    <source>
        <dbReference type="Pfam" id="PF07584"/>
    </source>
</evidence>
<dbReference type="InterPro" id="IPR029062">
    <property type="entry name" value="Class_I_gatase-like"/>
</dbReference>
<keyword evidence="1" id="KW-0472">Membrane</keyword>
<reference evidence="4 5" key="1">
    <citation type="submission" date="2014-09" db="EMBL/GenBank/DDBJ databases">
        <title>Genome sequencing of Methyloceanibacter caenitepidi Gela4.</title>
        <authorList>
            <person name="Takeuchi M."/>
            <person name="Susumu S."/>
            <person name="Kamagata Y."/>
            <person name="Oshima K."/>
            <person name="Hattori M."/>
            <person name="Iwasaki W."/>
        </authorList>
    </citation>
    <scope>NUCLEOTIDE SEQUENCE [LARGE SCALE GENOMIC DNA]</scope>
    <source>
        <strain evidence="4 5">Gela4</strain>
    </source>
</reference>
<feature type="domain" description="DUF4159" evidence="3">
    <location>
        <begin position="722"/>
        <end position="935"/>
    </location>
</feature>
<evidence type="ECO:0000313" key="5">
    <source>
        <dbReference type="Proteomes" id="UP000031643"/>
    </source>
</evidence>
<evidence type="ECO:0000259" key="3">
    <source>
        <dbReference type="Pfam" id="PF13709"/>
    </source>
</evidence>
<keyword evidence="1" id="KW-1133">Transmembrane helix</keyword>
<dbReference type="InterPro" id="IPR011933">
    <property type="entry name" value="Double_TM_dom"/>
</dbReference>
<feature type="transmembrane region" description="Helical" evidence="1">
    <location>
        <begin position="672"/>
        <end position="689"/>
    </location>
</feature>
<dbReference type="Proteomes" id="UP000031643">
    <property type="component" value="Chromosome"/>
</dbReference>
<dbReference type="HOGENOM" id="CLU_014519_0_0_5"/>
<dbReference type="PANTHER" id="PTHR37464">
    <property type="entry name" value="BLL2463 PROTEIN"/>
    <property type="match status" value="1"/>
</dbReference>